<dbReference type="GO" id="GO:0031505">
    <property type="term" value="P:fungal-type cell wall organization"/>
    <property type="evidence" value="ECO:0007669"/>
    <property type="project" value="TreeGrafter"/>
</dbReference>
<feature type="region of interest" description="Disordered" evidence="5">
    <location>
        <begin position="97"/>
        <end position="138"/>
    </location>
</feature>
<feature type="compositionally biased region" description="Low complexity" evidence="5">
    <location>
        <begin position="97"/>
        <end position="132"/>
    </location>
</feature>
<evidence type="ECO:0000256" key="5">
    <source>
        <dbReference type="SAM" id="MobiDB-lite"/>
    </source>
</evidence>
<dbReference type="OrthoDB" id="412647at2759"/>
<dbReference type="PANTHER" id="PTHR31361:SF1">
    <property type="entry name" value="BETA-GLUCAN SYNTHESIS-ASSOCIATED PROTEIN KRE6-RELATED"/>
    <property type="match status" value="1"/>
</dbReference>
<dbReference type="PANTHER" id="PTHR31361">
    <property type="entry name" value="BETA-GLUCAN SYNTHESIS-ASSOCIATED PROTEIN KRE6-RELATED"/>
    <property type="match status" value="1"/>
</dbReference>
<keyword evidence="3" id="KW-0325">Glycoprotein</keyword>
<dbReference type="GO" id="GO:0005789">
    <property type="term" value="C:endoplasmic reticulum membrane"/>
    <property type="evidence" value="ECO:0007669"/>
    <property type="project" value="TreeGrafter"/>
</dbReference>
<dbReference type="STRING" id="436010.A0A166DE15"/>
<accession>A0A166DE15</accession>
<sequence>MQLAIFRSQSAQYVQNMYVGTMEISASEPRGAAWNAKRRRPETPASPQPPVNPQLALALLPCNVVNAASSNSKAIRLPTPEGWASLLPPPPLSLHPSVMRPASYNSHSPGSSGRSSSPRSPRSTVRSPLPSSVGSRGAWATDAPTAIVRRTYADALAALHQGRKSNVNTRWIGLGAGRDLLRGRMPFPAARCFSVACGRPAFVMCPIGVPPFEITCAFAVTWDRTGEAEGISRVSMLAMLSSPSFPFPPIPVLVQSFIPIQPQVQPRKALRMAIAIAECQRRSFGYGAAGGTPGGEVHEVGKGLRLGEGGEEEYDDCGRSLPTPDPDPIFIHLKGAITGDVFGVKSVGVYPHSYTTRRRVDPVARGGSERVYGSEPGWGREGMEGDGVGMWPWPCVFRRATGMSSWVLITAWCFSSSTGMAHFVRERPSAEYELRFPHLLPTDPFVPSTGDRSKETSRLIGSCSAKMPSRCLRFVDMTGAGGLHVVDPKLNVELVVVLGGRFGVHTSVRWRTDDLKKPVRILLSFLPDPASWGADVRAGHAEEEDPWNKFCFTGGMAETVASLPRAPNIVGPRPAGRMLGLNLGRAGYGASLGTWPYTYDDGASNVNGELSYLPGQRLSRCTCPVSPTPSIYTRTKQMSGAPAPVFDIFEAQIPGTPLTGQVSQSGQWAPFNEGYVWPNTSANLIIPNHSISLLHSDSGWSDRQAMSVVTNVNEDCYRTGTQCFNVYGIEYKPGFDDMYISWIGNGALVWTINAAGVGADTTTEISTRPIG</sequence>
<dbReference type="Proteomes" id="UP000076532">
    <property type="component" value="Unassembled WGS sequence"/>
</dbReference>
<protein>
    <submittedName>
        <fullName evidence="6">Glycoside hydrolase family 16 protein</fullName>
    </submittedName>
</protein>
<dbReference type="InterPro" id="IPR005629">
    <property type="entry name" value="Skn1/Kre6/Sbg1"/>
</dbReference>
<dbReference type="GO" id="GO:0006078">
    <property type="term" value="P:(1-&gt;6)-beta-D-glucan biosynthetic process"/>
    <property type="evidence" value="ECO:0007669"/>
    <property type="project" value="TreeGrafter"/>
</dbReference>
<evidence type="ECO:0000256" key="2">
    <source>
        <dbReference type="ARBA" id="ARBA00023136"/>
    </source>
</evidence>
<feature type="region of interest" description="Disordered" evidence="5">
    <location>
        <begin position="30"/>
        <end position="52"/>
    </location>
</feature>
<keyword evidence="6" id="KW-0378">Hydrolase</keyword>
<dbReference type="GO" id="GO:0005886">
    <property type="term" value="C:plasma membrane"/>
    <property type="evidence" value="ECO:0007669"/>
    <property type="project" value="TreeGrafter"/>
</dbReference>
<keyword evidence="4" id="KW-0961">Cell wall biogenesis/degradation</keyword>
<evidence type="ECO:0000256" key="1">
    <source>
        <dbReference type="ARBA" id="ARBA00004370"/>
    </source>
</evidence>
<keyword evidence="7" id="KW-1185">Reference proteome</keyword>
<organism evidence="6 7">
    <name type="scientific">Athelia psychrophila</name>
    <dbReference type="NCBI Taxonomy" id="1759441"/>
    <lineage>
        <taxon>Eukaryota</taxon>
        <taxon>Fungi</taxon>
        <taxon>Dikarya</taxon>
        <taxon>Basidiomycota</taxon>
        <taxon>Agaricomycotina</taxon>
        <taxon>Agaricomycetes</taxon>
        <taxon>Agaricomycetidae</taxon>
        <taxon>Atheliales</taxon>
        <taxon>Atheliaceae</taxon>
        <taxon>Athelia</taxon>
    </lineage>
</organism>
<reference evidence="6 7" key="1">
    <citation type="journal article" date="2016" name="Mol. Biol. Evol.">
        <title>Comparative Genomics of Early-Diverging Mushroom-Forming Fungi Provides Insights into the Origins of Lignocellulose Decay Capabilities.</title>
        <authorList>
            <person name="Nagy L.G."/>
            <person name="Riley R."/>
            <person name="Tritt A."/>
            <person name="Adam C."/>
            <person name="Daum C."/>
            <person name="Floudas D."/>
            <person name="Sun H."/>
            <person name="Yadav J.S."/>
            <person name="Pangilinan J."/>
            <person name="Larsson K.H."/>
            <person name="Matsuura K."/>
            <person name="Barry K."/>
            <person name="Labutti K."/>
            <person name="Kuo R."/>
            <person name="Ohm R.A."/>
            <person name="Bhattacharya S.S."/>
            <person name="Shirouzu T."/>
            <person name="Yoshinaga Y."/>
            <person name="Martin F.M."/>
            <person name="Grigoriev I.V."/>
            <person name="Hibbett D.S."/>
        </authorList>
    </citation>
    <scope>NUCLEOTIDE SEQUENCE [LARGE SCALE GENOMIC DNA]</scope>
    <source>
        <strain evidence="6 7">CBS 109695</strain>
    </source>
</reference>
<evidence type="ECO:0000313" key="6">
    <source>
        <dbReference type="EMBL" id="KZP14609.1"/>
    </source>
</evidence>
<evidence type="ECO:0000313" key="7">
    <source>
        <dbReference type="Proteomes" id="UP000076532"/>
    </source>
</evidence>
<dbReference type="GO" id="GO:0015926">
    <property type="term" value="F:glucosidase activity"/>
    <property type="evidence" value="ECO:0007669"/>
    <property type="project" value="TreeGrafter"/>
</dbReference>
<dbReference type="AlphaFoldDB" id="A0A166DE15"/>
<gene>
    <name evidence="6" type="ORF">FIBSPDRAFT_935701</name>
</gene>
<dbReference type="EMBL" id="KV417615">
    <property type="protein sequence ID" value="KZP14609.1"/>
    <property type="molecule type" value="Genomic_DNA"/>
</dbReference>
<name>A0A166DE15_9AGAM</name>
<proteinExistence type="predicted"/>
<comment type="subcellular location">
    <subcellularLocation>
        <location evidence="1">Membrane</location>
    </subcellularLocation>
</comment>
<dbReference type="Pfam" id="PF03935">
    <property type="entry name" value="SKN1_KRE6_Sbg1"/>
    <property type="match status" value="1"/>
</dbReference>
<evidence type="ECO:0000256" key="3">
    <source>
        <dbReference type="ARBA" id="ARBA00023180"/>
    </source>
</evidence>
<evidence type="ECO:0000256" key="4">
    <source>
        <dbReference type="ARBA" id="ARBA00023316"/>
    </source>
</evidence>
<keyword evidence="2" id="KW-0472">Membrane</keyword>